<name>A6JN11_RAT</name>
<dbReference type="SMART" id="SM00349">
    <property type="entry name" value="KRAB"/>
    <property type="match status" value="1"/>
</dbReference>
<protein>
    <submittedName>
        <fullName evidence="2">RCG53357, isoform CRA_b</fullName>
    </submittedName>
</protein>
<dbReference type="InterPro" id="IPR001909">
    <property type="entry name" value="KRAB"/>
</dbReference>
<dbReference type="PANTHER" id="PTHR23232">
    <property type="entry name" value="KRAB DOMAIN C2H2 ZINC FINGER"/>
    <property type="match status" value="1"/>
</dbReference>
<proteinExistence type="predicted"/>
<dbReference type="GO" id="GO:0006355">
    <property type="term" value="P:regulation of DNA-templated transcription"/>
    <property type="evidence" value="ECO:0007669"/>
    <property type="project" value="InterPro"/>
</dbReference>
<dbReference type="PANTHER" id="PTHR23232:SF158">
    <property type="entry name" value="KRAB DOMAIN-CONTAINING PROTEIN 5"/>
    <property type="match status" value="1"/>
</dbReference>
<organism evidence="2 3">
    <name type="scientific">Rattus norvegicus</name>
    <name type="common">Rat</name>
    <dbReference type="NCBI Taxonomy" id="10116"/>
    <lineage>
        <taxon>Eukaryota</taxon>
        <taxon>Metazoa</taxon>
        <taxon>Chordata</taxon>
        <taxon>Craniata</taxon>
        <taxon>Vertebrata</taxon>
        <taxon>Euteleostomi</taxon>
        <taxon>Mammalia</taxon>
        <taxon>Eutheria</taxon>
        <taxon>Euarchontoglires</taxon>
        <taxon>Glires</taxon>
        <taxon>Rodentia</taxon>
        <taxon>Myomorpha</taxon>
        <taxon>Muroidea</taxon>
        <taxon>Muridae</taxon>
        <taxon>Murinae</taxon>
        <taxon>Rattus</taxon>
    </lineage>
</organism>
<dbReference type="EMBL" id="CH473992">
    <property type="protein sequence ID" value="EDL82661.1"/>
    <property type="molecule type" value="Genomic_DNA"/>
</dbReference>
<evidence type="ECO:0000313" key="3">
    <source>
        <dbReference type="Proteomes" id="UP000234681"/>
    </source>
</evidence>
<dbReference type="PROSITE" id="PS50805">
    <property type="entry name" value="KRAB"/>
    <property type="match status" value="1"/>
</dbReference>
<dbReference type="Pfam" id="PF01352">
    <property type="entry name" value="KRAB"/>
    <property type="match status" value="1"/>
</dbReference>
<dbReference type="Proteomes" id="UP000234681">
    <property type="component" value="Chromosome 2"/>
</dbReference>
<dbReference type="Gene3D" id="6.10.140.140">
    <property type="match status" value="1"/>
</dbReference>
<reference evidence="3" key="1">
    <citation type="submission" date="2005-09" db="EMBL/GenBank/DDBJ databases">
        <authorList>
            <person name="Mural R.J."/>
            <person name="Li P.W."/>
            <person name="Adams M.D."/>
            <person name="Amanatides P.G."/>
            <person name="Baden-Tillson H."/>
            <person name="Barnstead M."/>
            <person name="Chin S.H."/>
            <person name="Dew I."/>
            <person name="Evans C.A."/>
            <person name="Ferriera S."/>
            <person name="Flanigan M."/>
            <person name="Fosler C."/>
            <person name="Glodek A."/>
            <person name="Gu Z."/>
            <person name="Holt R.A."/>
            <person name="Jennings D."/>
            <person name="Kraft C.L."/>
            <person name="Lu F."/>
            <person name="Nguyen T."/>
            <person name="Nusskern D.R."/>
            <person name="Pfannkoch C.M."/>
            <person name="Sitter C."/>
            <person name="Sutton G.G."/>
            <person name="Venter J.C."/>
            <person name="Wang Z."/>
            <person name="Woodage T."/>
            <person name="Zheng X.H."/>
            <person name="Zhong F."/>
        </authorList>
    </citation>
    <scope>NUCLEOTIDE SEQUENCE [LARGE SCALE GENOMIC DNA]</scope>
    <source>
        <strain>BN</strain>
        <strain evidence="3">Sprague-Dawley</strain>
    </source>
</reference>
<feature type="domain" description="KRAB" evidence="1">
    <location>
        <begin position="5"/>
        <end position="76"/>
    </location>
</feature>
<evidence type="ECO:0000313" key="2">
    <source>
        <dbReference type="EMBL" id="EDL82661.1"/>
    </source>
</evidence>
<feature type="non-terminal residue" evidence="2">
    <location>
        <position position="102"/>
    </location>
</feature>
<gene>
    <name evidence="2" type="ORF">rCG_53357</name>
</gene>
<evidence type="ECO:0000259" key="1">
    <source>
        <dbReference type="PROSITE" id="PS50805"/>
    </source>
</evidence>
<dbReference type="InterPro" id="IPR036051">
    <property type="entry name" value="KRAB_dom_sf"/>
</dbReference>
<sequence length="102" mass="11883">MEDMLSFWDVAIYFSGEEWEYLGPAQWNLYRDVTLENYNNLVFLGLASSKPYLVTLLEQRQELSDVKRQVANSKYSDSLARSSRISLHSLLRSHGRSLPRQP</sequence>
<accession>A6JN11</accession>
<dbReference type="CDD" id="cd07765">
    <property type="entry name" value="KRAB_A-box"/>
    <property type="match status" value="1"/>
</dbReference>
<dbReference type="AlphaFoldDB" id="A6JN11"/>
<dbReference type="SUPFAM" id="SSF109640">
    <property type="entry name" value="KRAB domain (Kruppel-associated box)"/>
    <property type="match status" value="1"/>
</dbReference>
<dbReference type="InterPro" id="IPR050169">
    <property type="entry name" value="Krueppel_C2H2_ZnF"/>
</dbReference>